<dbReference type="FunFam" id="2.10.25.10:FF:000026">
    <property type="entry name" value="Teneurin transmembrane protein 2"/>
    <property type="match status" value="1"/>
</dbReference>
<evidence type="ECO:0000256" key="8">
    <source>
        <dbReference type="ARBA" id="ARBA00022782"/>
    </source>
</evidence>
<dbReference type="GO" id="GO:0048666">
    <property type="term" value="P:neuron development"/>
    <property type="evidence" value="ECO:0007669"/>
    <property type="project" value="TreeGrafter"/>
</dbReference>
<dbReference type="Pfam" id="PF25023">
    <property type="entry name" value="TEN_YD-shell"/>
    <property type="match status" value="1"/>
</dbReference>
<comment type="similarity">
    <text evidence="3">Belongs to the tenascin family. Teneurin subfamily.</text>
</comment>
<evidence type="ECO:0000256" key="9">
    <source>
        <dbReference type="ARBA" id="ARBA00022889"/>
    </source>
</evidence>
<dbReference type="FunFam" id="2.120.10.30:FF:000003">
    <property type="entry name" value="Teneurin transmembrane protein 2"/>
    <property type="match status" value="1"/>
</dbReference>
<accession>A0A3L8SVM9</accession>
<evidence type="ECO:0000256" key="5">
    <source>
        <dbReference type="ARBA" id="ARBA00022536"/>
    </source>
</evidence>
<dbReference type="InterPro" id="IPR056823">
    <property type="entry name" value="TEN-like_YD-shell"/>
</dbReference>
<evidence type="ECO:0000256" key="3">
    <source>
        <dbReference type="ARBA" id="ARBA00009385"/>
    </source>
</evidence>
<keyword evidence="11" id="KW-0472">Membrane</keyword>
<dbReference type="Gene3D" id="2.10.25.10">
    <property type="entry name" value="Laminin"/>
    <property type="match status" value="5"/>
</dbReference>
<dbReference type="GO" id="GO:0016604">
    <property type="term" value="C:nuclear body"/>
    <property type="evidence" value="ECO:0007669"/>
    <property type="project" value="UniProtKB-ARBA"/>
</dbReference>
<dbReference type="InterPro" id="IPR056820">
    <property type="entry name" value="TEN_TTR-like"/>
</dbReference>
<dbReference type="Gene3D" id="2.120.10.30">
    <property type="entry name" value="TolB, C-terminal domain"/>
    <property type="match status" value="2"/>
</dbReference>
<dbReference type="GO" id="GO:0050839">
    <property type="term" value="F:cell adhesion molecule binding"/>
    <property type="evidence" value="ECO:0007669"/>
    <property type="project" value="TreeGrafter"/>
</dbReference>
<evidence type="ECO:0000256" key="4">
    <source>
        <dbReference type="ARBA" id="ARBA00022475"/>
    </source>
</evidence>
<dbReference type="SUPFAM" id="SSF49464">
    <property type="entry name" value="Carboxypeptidase regulatory domain-like"/>
    <property type="match status" value="1"/>
</dbReference>
<feature type="disulfide bond" evidence="15">
    <location>
        <begin position="397"/>
        <end position="406"/>
    </location>
</feature>
<dbReference type="Pfam" id="PF25020">
    <property type="entry name" value="TTR_TEN1-4"/>
    <property type="match status" value="1"/>
</dbReference>
<keyword evidence="18" id="KW-1185">Reference proteome</keyword>
<dbReference type="SMART" id="SM00181">
    <property type="entry name" value="EGF"/>
    <property type="match status" value="6"/>
</dbReference>
<dbReference type="Pfam" id="PF25021">
    <property type="entry name" value="TEN_NHL"/>
    <property type="match status" value="1"/>
</dbReference>
<dbReference type="FunFam" id="2.60.120.260:FF:000008">
    <property type="entry name" value="teneurin-3 isoform X2"/>
    <property type="match status" value="1"/>
</dbReference>
<dbReference type="InterPro" id="IPR057627">
    <property type="entry name" value="FN-plug_TEN1-4"/>
</dbReference>
<sequence>MESRYLCNSSLWLKASNNLYPLPPAMHLFGLNWQLQQTENDTFENGKVNSDTVPTHPVTVPAGDSGKLGGFAQENNTIDSGELDIGRRAIQEVPPGIFWRSQLFIDQPQFLKFNISLQKDALIGVYGRKGLPPSHTQYDFVELLDGSRLIAREQRNLLESERAGRQARSVSLHEAGFIQYLDSGIWHLAFYNDGKNAEQVSFNTIIIESVVECPRNCHGNGECVSGSCHCFPGFLGPDCSRAACPVLCSGNGQYSKGRCLCYSGWKGTECDVPTSQCIDPQCGGRGICIMGSCACNSGYKGENCEEVDCLDPACSSHGVCIHGECHCNPSWGGNSCEILKTMCSDQCSGHGTYLQESGSCTCDPNWTGPDCSNEGCPGLCNSNGRCTLDQNGWHCVCQPGWRGAGCDVAMETLCTDSKDNEGDGLVDCMDPDCCLQSSCQNQPYCRGLPDPQDIISQSQQSPSQQAAKAFYDRISFLIGADSTHVIPGESPFNKSLASVIRGQVLTADGTPLIGVNVSFLHYPDYGYTITRQDGMFDLVANGGASLTLVFERSPFLTQYHTVWIPWNVFYVMDTLVMKKEENDIPSCDLSGFVRPNPVIVSSPLSTFFRISPEDSPIIPETQNEILYLMRTCAVISVSVGYEYESCLDLTLWEKRTAILQGYELDASNMGGWTLDKHHVLDVQNGILYKGNGENQFISQQPPVVSSIMGNGRRRSISCPSCNGQADGNKLLAPVALACGIDGSLYVGDFNYVRRIFPSGNVTSVLELSNNPAHRYYLATDPVTGDLYVSDTNTRRIYRPKSLTGAKDLTKNVEVIGGTGEQCLPFDEARCGDGGKAVEATLMSPKGIAIDKNGLIYFVDGTMIRKVDQNGIISTLLGSNDLTSARPLTCDTSMHISQVRLEWPTDLAINPMDNSIYVLDNNVVLQITENRQVRIAAGRPMHCQVPGVEYTVGKHAVQTTLESATAIAVSYSGVLYITETDEKKINRIRQVTTDGEISLVAGIPSECDCKNDVNCDCYQNGDGYAKDAKLNAPSSLAVSPDGTLYIADLGNIRIRAVSKNKPLMNSMNFYEVASPTDQELYIFDVNGTHQYTVSLVTGDYLYNFSYSNDNDITAVTDSNGNTLRIRRDPNRMPVRVVSPDNQVIWLTIGTNGCLKSMTAQGQELVLFTYHGNSGLLATKSDETGWTTFFE</sequence>
<dbReference type="PANTHER" id="PTHR11219:SF65">
    <property type="entry name" value="TENEURIN-3"/>
    <property type="match status" value="1"/>
</dbReference>
<dbReference type="InterPro" id="IPR011041">
    <property type="entry name" value="Quinoprot_gluc/sorb_DH_b-prop"/>
</dbReference>
<keyword evidence="10" id="KW-1133">Transmembrane helix</keyword>
<dbReference type="PROSITE" id="PS01186">
    <property type="entry name" value="EGF_2"/>
    <property type="match status" value="3"/>
</dbReference>
<dbReference type="FunFam" id="2.120.10.30:FF:000005">
    <property type="entry name" value="Teneurin transmembrane protein 4"/>
    <property type="match status" value="1"/>
</dbReference>
<organism evidence="17 18">
    <name type="scientific">Chloebia gouldiae</name>
    <name type="common">Gouldian finch</name>
    <name type="synonym">Erythrura gouldiae</name>
    <dbReference type="NCBI Taxonomy" id="44316"/>
    <lineage>
        <taxon>Eukaryota</taxon>
        <taxon>Metazoa</taxon>
        <taxon>Chordata</taxon>
        <taxon>Craniata</taxon>
        <taxon>Vertebrata</taxon>
        <taxon>Euteleostomi</taxon>
        <taxon>Archelosauria</taxon>
        <taxon>Archosauria</taxon>
        <taxon>Dinosauria</taxon>
        <taxon>Saurischia</taxon>
        <taxon>Theropoda</taxon>
        <taxon>Coelurosauria</taxon>
        <taxon>Aves</taxon>
        <taxon>Neognathae</taxon>
        <taxon>Neoaves</taxon>
        <taxon>Telluraves</taxon>
        <taxon>Australaves</taxon>
        <taxon>Passeriformes</taxon>
        <taxon>Passeroidea</taxon>
        <taxon>Passeridae</taxon>
        <taxon>Chloebia</taxon>
    </lineage>
</organism>
<dbReference type="GO" id="GO:0005794">
    <property type="term" value="C:Golgi apparatus"/>
    <property type="evidence" value="ECO:0007669"/>
    <property type="project" value="UniProtKB-ARBA"/>
</dbReference>
<evidence type="ECO:0000256" key="11">
    <source>
        <dbReference type="ARBA" id="ARBA00023136"/>
    </source>
</evidence>
<dbReference type="InterPro" id="IPR011042">
    <property type="entry name" value="6-blade_b-propeller_TolB-like"/>
</dbReference>
<keyword evidence="14" id="KW-0966">Cell projection</keyword>
<dbReference type="GO" id="GO:0042803">
    <property type="term" value="F:protein homodimerization activity"/>
    <property type="evidence" value="ECO:0007669"/>
    <property type="project" value="TreeGrafter"/>
</dbReference>
<evidence type="ECO:0000259" key="16">
    <source>
        <dbReference type="PROSITE" id="PS50026"/>
    </source>
</evidence>
<keyword evidence="4" id="KW-1003">Cell membrane</keyword>
<dbReference type="PROSITE" id="PS50026">
    <property type="entry name" value="EGF_3"/>
    <property type="match status" value="1"/>
</dbReference>
<evidence type="ECO:0000313" key="17">
    <source>
        <dbReference type="EMBL" id="RLW09265.1"/>
    </source>
</evidence>
<gene>
    <name evidence="17" type="ORF">DV515_00002726</name>
</gene>
<dbReference type="InterPro" id="IPR051216">
    <property type="entry name" value="Teneurin"/>
</dbReference>
<evidence type="ECO:0000313" key="18">
    <source>
        <dbReference type="Proteomes" id="UP000276834"/>
    </source>
</evidence>
<dbReference type="FunFam" id="2.10.25.10:FF:000021">
    <property type="entry name" value="Teneurin transmembrane protein 2"/>
    <property type="match status" value="1"/>
</dbReference>
<dbReference type="Pfam" id="PF24329">
    <property type="entry name" value="FN-plug_TEN1-4"/>
    <property type="match status" value="1"/>
</dbReference>
<proteinExistence type="inferred from homology"/>
<name>A0A3L8SVM9_CHLGU</name>
<dbReference type="Proteomes" id="UP000276834">
    <property type="component" value="Unassembled WGS sequence"/>
</dbReference>
<dbReference type="PROSITE" id="PS00022">
    <property type="entry name" value="EGF_1"/>
    <property type="match status" value="3"/>
</dbReference>
<dbReference type="GO" id="GO:0005783">
    <property type="term" value="C:endoplasmic reticulum"/>
    <property type="evidence" value="ECO:0007669"/>
    <property type="project" value="UniProtKB-ARBA"/>
</dbReference>
<evidence type="ECO:0000256" key="6">
    <source>
        <dbReference type="ARBA" id="ARBA00022692"/>
    </source>
</evidence>
<feature type="domain" description="EGF-like" evidence="16">
    <location>
        <begin position="372"/>
        <end position="407"/>
    </location>
</feature>
<dbReference type="GO" id="GO:0005886">
    <property type="term" value="C:plasma membrane"/>
    <property type="evidence" value="ECO:0007669"/>
    <property type="project" value="UniProtKB-SubCell"/>
</dbReference>
<keyword evidence="6" id="KW-0812">Transmembrane</keyword>
<comment type="caution">
    <text evidence="15">Lacks conserved residue(s) required for the propagation of feature annotation.</text>
</comment>
<dbReference type="OrthoDB" id="442731at2759"/>
<keyword evidence="12 15" id="KW-1015">Disulfide bond</keyword>
<protein>
    <recommendedName>
        <fullName evidence="16">EGF-like domain-containing protein</fullName>
    </recommendedName>
</protein>
<comment type="caution">
    <text evidence="17">The sequence shown here is derived from an EMBL/GenBank/DDBJ whole genome shotgun (WGS) entry which is preliminary data.</text>
</comment>
<comment type="subcellular location">
    <subcellularLocation>
        <location evidence="1">Cell membrane</location>
        <topology evidence="1">Single-pass membrane protein</topology>
    </subcellularLocation>
    <subcellularLocation>
        <location evidence="2">Cell projection</location>
        <location evidence="2">Axon</location>
    </subcellularLocation>
</comment>
<keyword evidence="9" id="KW-0130">Cell adhesion</keyword>
<dbReference type="InterPro" id="IPR056822">
    <property type="entry name" value="TEN_NHL"/>
</dbReference>
<feature type="disulfide bond" evidence="15">
    <location>
        <begin position="376"/>
        <end position="386"/>
    </location>
</feature>
<dbReference type="Pfam" id="PF23093">
    <property type="entry name" value="GBD_Tenm3"/>
    <property type="match status" value="1"/>
</dbReference>
<dbReference type="SUPFAM" id="SSF101898">
    <property type="entry name" value="NHL repeat"/>
    <property type="match status" value="1"/>
</dbReference>
<keyword evidence="13" id="KW-0325">Glycoprotein</keyword>
<dbReference type="EMBL" id="QUSF01000005">
    <property type="protein sequence ID" value="RLW09265.1"/>
    <property type="molecule type" value="Genomic_DNA"/>
</dbReference>
<dbReference type="AlphaFoldDB" id="A0A3L8SVM9"/>
<evidence type="ECO:0000256" key="7">
    <source>
        <dbReference type="ARBA" id="ARBA00022737"/>
    </source>
</evidence>
<keyword evidence="7" id="KW-0677">Repeat</keyword>
<reference evidence="17 18" key="1">
    <citation type="journal article" date="2018" name="Proc. R. Soc. B">
        <title>A non-coding region near Follistatin controls head colour polymorphism in the Gouldian finch.</title>
        <authorList>
            <person name="Toomey M.B."/>
            <person name="Marques C.I."/>
            <person name="Andrade P."/>
            <person name="Araujo P.M."/>
            <person name="Sabatino S."/>
            <person name="Gazda M.A."/>
            <person name="Afonso S."/>
            <person name="Lopes R.J."/>
            <person name="Corbo J.C."/>
            <person name="Carneiro M."/>
        </authorList>
    </citation>
    <scope>NUCLEOTIDE SEQUENCE [LARGE SCALE GENOMIC DNA]</scope>
    <source>
        <strain evidence="17">Red01</strain>
        <tissue evidence="17">Muscle</tissue>
    </source>
</reference>
<dbReference type="GO" id="GO:0046982">
    <property type="term" value="F:protein heterodimerization activity"/>
    <property type="evidence" value="ECO:0007669"/>
    <property type="project" value="TreeGrafter"/>
</dbReference>
<dbReference type="CDD" id="cd00054">
    <property type="entry name" value="EGF_CA"/>
    <property type="match status" value="1"/>
</dbReference>
<dbReference type="FunFam" id="2.10.25.10:FF:000013">
    <property type="entry name" value="Teneurin transmembrane protein 4"/>
    <property type="match status" value="1"/>
</dbReference>
<evidence type="ECO:0000256" key="14">
    <source>
        <dbReference type="ARBA" id="ARBA00023273"/>
    </source>
</evidence>
<dbReference type="SUPFAM" id="SSF57196">
    <property type="entry name" value="EGF/Laminin"/>
    <property type="match status" value="1"/>
</dbReference>
<dbReference type="GO" id="GO:0030424">
    <property type="term" value="C:axon"/>
    <property type="evidence" value="ECO:0007669"/>
    <property type="project" value="UniProtKB-SubCell"/>
</dbReference>
<evidence type="ECO:0000256" key="2">
    <source>
        <dbReference type="ARBA" id="ARBA00004489"/>
    </source>
</evidence>
<dbReference type="SUPFAM" id="SSF50952">
    <property type="entry name" value="Soluble quinoprotein glucose dehydrogenase"/>
    <property type="match status" value="1"/>
</dbReference>
<dbReference type="Gene3D" id="2.60.120.260">
    <property type="entry name" value="Galactose-binding domain-like"/>
    <property type="match status" value="1"/>
</dbReference>
<dbReference type="InterPro" id="IPR008969">
    <property type="entry name" value="CarboxyPept-like_regulatory"/>
</dbReference>
<evidence type="ECO:0000256" key="10">
    <source>
        <dbReference type="ARBA" id="ARBA00022989"/>
    </source>
</evidence>
<evidence type="ECO:0000256" key="1">
    <source>
        <dbReference type="ARBA" id="ARBA00004162"/>
    </source>
</evidence>
<dbReference type="FunFam" id="2.10.25.10:FF:000016">
    <property type="entry name" value="Teneurin transmembrane protein 2"/>
    <property type="match status" value="1"/>
</dbReference>
<dbReference type="PANTHER" id="PTHR11219">
    <property type="entry name" value="TENEURIN AND N-ACETYLGLUCOSAMINE-1-PHOSPHODIESTER ALPHA-N-ACETYLGLUCOSAMINIDASE"/>
    <property type="match status" value="1"/>
</dbReference>
<evidence type="ECO:0000256" key="15">
    <source>
        <dbReference type="PROSITE-ProRule" id="PRU00076"/>
    </source>
</evidence>
<dbReference type="InterPro" id="IPR000742">
    <property type="entry name" value="EGF"/>
</dbReference>
<dbReference type="GO" id="GO:0007157">
    <property type="term" value="P:heterophilic cell-cell adhesion via plasma membrane cell adhesion molecules"/>
    <property type="evidence" value="ECO:0007669"/>
    <property type="project" value="TreeGrafter"/>
</dbReference>
<evidence type="ECO:0000256" key="13">
    <source>
        <dbReference type="ARBA" id="ARBA00023180"/>
    </source>
</evidence>
<keyword evidence="8" id="KW-0221">Differentiation</keyword>
<dbReference type="Pfam" id="PF25024">
    <property type="entry name" value="EGF_TEN"/>
    <property type="match status" value="1"/>
</dbReference>
<evidence type="ECO:0000256" key="12">
    <source>
        <dbReference type="ARBA" id="ARBA00023157"/>
    </source>
</evidence>
<keyword evidence="5 15" id="KW-0245">EGF-like domain</keyword>
<dbReference type="InterPro" id="IPR057629">
    <property type="entry name" value="Teneurin1-4_GBD"/>
</dbReference>